<proteinExistence type="predicted"/>
<dbReference type="STRING" id="1036779.SAMN04515666_1193"/>
<gene>
    <name evidence="1" type="ORF">SAMN04515666_1193</name>
</gene>
<accession>A0A1H8AC62</accession>
<name>A0A1H8AC62_9HYPH</name>
<dbReference type="EMBL" id="FOAN01000019">
    <property type="protein sequence ID" value="SEM68365.1"/>
    <property type="molecule type" value="Genomic_DNA"/>
</dbReference>
<evidence type="ECO:0000313" key="1">
    <source>
        <dbReference type="EMBL" id="SEM68365.1"/>
    </source>
</evidence>
<reference evidence="2" key="1">
    <citation type="submission" date="2016-10" db="EMBL/GenBank/DDBJ databases">
        <authorList>
            <person name="Varghese N."/>
            <person name="Submissions S."/>
        </authorList>
    </citation>
    <scope>NUCLEOTIDE SEQUENCE [LARGE SCALE GENOMIC DNA]</scope>
    <source>
        <strain evidence="2">LMG 26383,CCUG 61248,R- 45681</strain>
    </source>
</reference>
<protein>
    <submittedName>
        <fullName evidence="1">Uncharacterized protein</fullName>
    </submittedName>
</protein>
<sequence>MSLVLSRSYPDDPIQANREHFWRVTSEGVYVGSIVYQAWQHSAVWHWTIQVHDPCSDLGKQGVAQTRDDAMKQFRSAWDTYRTWLGDERWLQWIRHMELVDARAGKGRY</sequence>
<organism evidence="1 2">
    <name type="scientific">Bosea lupini</name>
    <dbReference type="NCBI Taxonomy" id="1036779"/>
    <lineage>
        <taxon>Bacteria</taxon>
        <taxon>Pseudomonadati</taxon>
        <taxon>Pseudomonadota</taxon>
        <taxon>Alphaproteobacteria</taxon>
        <taxon>Hyphomicrobiales</taxon>
        <taxon>Boseaceae</taxon>
        <taxon>Bosea</taxon>
    </lineage>
</organism>
<dbReference type="OrthoDB" id="8162934at2"/>
<dbReference type="AlphaFoldDB" id="A0A1H8AC62"/>
<keyword evidence="2" id="KW-1185">Reference proteome</keyword>
<dbReference type="Proteomes" id="UP000199664">
    <property type="component" value="Unassembled WGS sequence"/>
</dbReference>
<evidence type="ECO:0000313" key="2">
    <source>
        <dbReference type="Proteomes" id="UP000199664"/>
    </source>
</evidence>
<dbReference type="RefSeq" id="WP_091843402.1">
    <property type="nucleotide sequence ID" value="NZ_FOAN01000019.1"/>
</dbReference>